<evidence type="ECO:0000313" key="1">
    <source>
        <dbReference type="EMBL" id="SNX96504.1"/>
    </source>
</evidence>
<reference evidence="1 2" key="1">
    <citation type="submission" date="2017-09" db="EMBL/GenBank/DDBJ databases">
        <authorList>
            <person name="Ehlers B."/>
            <person name="Leendertz F.H."/>
        </authorList>
    </citation>
    <scope>NUCLEOTIDE SEQUENCE [LARGE SCALE GENOMIC DNA]</scope>
    <source>
        <strain evidence="1 2">DSM 46844</strain>
    </source>
</reference>
<organism evidence="1 2">
    <name type="scientific">Geodermatophilus sabuli</name>
    <dbReference type="NCBI Taxonomy" id="1564158"/>
    <lineage>
        <taxon>Bacteria</taxon>
        <taxon>Bacillati</taxon>
        <taxon>Actinomycetota</taxon>
        <taxon>Actinomycetes</taxon>
        <taxon>Geodermatophilales</taxon>
        <taxon>Geodermatophilaceae</taxon>
        <taxon>Geodermatophilus</taxon>
    </lineage>
</organism>
<gene>
    <name evidence="1" type="ORF">SAMN06893097_104219</name>
</gene>
<sequence length="58" mass="6086">MALCGELGDDGPVGLELIGRDRPGAVPGQVHPDGAGILPVLEHRQLEGHHVDDRGRCP</sequence>
<dbReference type="Proteomes" id="UP000219514">
    <property type="component" value="Unassembled WGS sequence"/>
</dbReference>
<proteinExistence type="predicted"/>
<name>A0A285EE82_9ACTN</name>
<protein>
    <submittedName>
        <fullName evidence="1">Uncharacterized protein</fullName>
    </submittedName>
</protein>
<evidence type="ECO:0000313" key="2">
    <source>
        <dbReference type="Proteomes" id="UP000219514"/>
    </source>
</evidence>
<dbReference type="EMBL" id="OBDO01000004">
    <property type="protein sequence ID" value="SNX96504.1"/>
    <property type="molecule type" value="Genomic_DNA"/>
</dbReference>
<keyword evidence="2" id="KW-1185">Reference proteome</keyword>
<accession>A0A285EE82</accession>
<dbReference type="AlphaFoldDB" id="A0A285EE82"/>